<gene>
    <name evidence="4" type="ORF">E2C01_031594</name>
</gene>
<comment type="caution">
    <text evidence="4">The sequence shown here is derived from an EMBL/GenBank/DDBJ whole genome shotgun (WGS) entry which is preliminary data.</text>
</comment>
<dbReference type="Gene3D" id="3.40.50.1820">
    <property type="entry name" value="alpha/beta hydrolase"/>
    <property type="match status" value="1"/>
</dbReference>
<evidence type="ECO:0000259" key="3">
    <source>
        <dbReference type="Pfam" id="PF00135"/>
    </source>
</evidence>
<dbReference type="AlphaFoldDB" id="A0A5B7EUY8"/>
<proteinExistence type="inferred from homology"/>
<accession>A0A5B7EUY8</accession>
<feature type="domain" description="Carboxylesterase type B" evidence="3">
    <location>
        <begin position="12"/>
        <end position="145"/>
    </location>
</feature>
<dbReference type="InterPro" id="IPR002018">
    <property type="entry name" value="CarbesteraseB"/>
</dbReference>
<dbReference type="OrthoDB" id="408631at2759"/>
<dbReference type="PANTHER" id="PTHR43903">
    <property type="entry name" value="NEUROLIGIN"/>
    <property type="match status" value="1"/>
</dbReference>
<dbReference type="EMBL" id="VSRR010003972">
    <property type="protein sequence ID" value="MPC38092.1"/>
    <property type="molecule type" value="Genomic_DNA"/>
</dbReference>
<dbReference type="Proteomes" id="UP000324222">
    <property type="component" value="Unassembled WGS sequence"/>
</dbReference>
<evidence type="ECO:0000256" key="2">
    <source>
        <dbReference type="ARBA" id="ARBA00023180"/>
    </source>
</evidence>
<name>A0A5B7EUY8_PORTR</name>
<dbReference type="Pfam" id="PF00135">
    <property type="entry name" value="COesterase"/>
    <property type="match status" value="1"/>
</dbReference>
<dbReference type="InterPro" id="IPR029058">
    <property type="entry name" value="AB_hydrolase_fold"/>
</dbReference>
<evidence type="ECO:0000313" key="5">
    <source>
        <dbReference type="Proteomes" id="UP000324222"/>
    </source>
</evidence>
<evidence type="ECO:0000313" key="4">
    <source>
        <dbReference type="EMBL" id="MPC38092.1"/>
    </source>
</evidence>
<sequence length="174" mass="20835">MAVLSSLLSPFKQPDVGTFAWAPVVDTNFTVPGDEWYEEWEEKDWRIIPEMPLNFYQRNHHHRNLRYMAGVNRDAAANFVFNDNRLVRNRHEVSEEFFNERVKDWVKHYNYSLNMEGAYDAIKWMYTYGPDPHNTTHIREEYVHVSICVCACYLFTVNRRLDTSHFLTSFFLNI</sequence>
<reference evidence="4 5" key="1">
    <citation type="submission" date="2019-05" db="EMBL/GenBank/DDBJ databases">
        <title>Another draft genome of Portunus trituberculatus and its Hox gene families provides insights of decapod evolution.</title>
        <authorList>
            <person name="Jeong J.-H."/>
            <person name="Song I."/>
            <person name="Kim S."/>
            <person name="Choi T."/>
            <person name="Kim D."/>
            <person name="Ryu S."/>
            <person name="Kim W."/>
        </authorList>
    </citation>
    <scope>NUCLEOTIDE SEQUENCE [LARGE SCALE GENOMIC DNA]</scope>
    <source>
        <tissue evidence="4">Muscle</tissue>
    </source>
</reference>
<dbReference type="InterPro" id="IPR051093">
    <property type="entry name" value="Neuroligin/BSAL"/>
</dbReference>
<organism evidence="4 5">
    <name type="scientific">Portunus trituberculatus</name>
    <name type="common">Swimming crab</name>
    <name type="synonym">Neptunus trituberculatus</name>
    <dbReference type="NCBI Taxonomy" id="210409"/>
    <lineage>
        <taxon>Eukaryota</taxon>
        <taxon>Metazoa</taxon>
        <taxon>Ecdysozoa</taxon>
        <taxon>Arthropoda</taxon>
        <taxon>Crustacea</taxon>
        <taxon>Multicrustacea</taxon>
        <taxon>Malacostraca</taxon>
        <taxon>Eumalacostraca</taxon>
        <taxon>Eucarida</taxon>
        <taxon>Decapoda</taxon>
        <taxon>Pleocyemata</taxon>
        <taxon>Brachyura</taxon>
        <taxon>Eubrachyura</taxon>
        <taxon>Portunoidea</taxon>
        <taxon>Portunidae</taxon>
        <taxon>Portuninae</taxon>
        <taxon>Portunus</taxon>
    </lineage>
</organism>
<keyword evidence="2" id="KW-0325">Glycoprotein</keyword>
<comment type="similarity">
    <text evidence="1">Belongs to the type-B carboxylesterase/lipase family.</text>
</comment>
<protein>
    <recommendedName>
        <fullName evidence="3">Carboxylesterase type B domain-containing protein</fullName>
    </recommendedName>
</protein>
<evidence type="ECO:0000256" key="1">
    <source>
        <dbReference type="ARBA" id="ARBA00005964"/>
    </source>
</evidence>
<keyword evidence="5" id="KW-1185">Reference proteome</keyword>